<dbReference type="AlphaFoldDB" id="A0A162TSP3"/>
<feature type="transmembrane region" description="Helical" evidence="1">
    <location>
        <begin position="472"/>
        <end position="496"/>
    </location>
</feature>
<dbReference type="EMBL" id="KV440991">
    <property type="protein sequence ID" value="OAD69483.1"/>
    <property type="molecule type" value="Genomic_DNA"/>
</dbReference>
<keyword evidence="3" id="KW-1185">Reference proteome</keyword>
<dbReference type="GeneID" id="29002528"/>
<evidence type="ECO:0000313" key="2">
    <source>
        <dbReference type="EMBL" id="OAD69483.1"/>
    </source>
</evidence>
<keyword evidence="1" id="KW-0812">Transmembrane</keyword>
<feature type="transmembrane region" description="Helical" evidence="1">
    <location>
        <begin position="415"/>
        <end position="434"/>
    </location>
</feature>
<dbReference type="Proteomes" id="UP000077315">
    <property type="component" value="Unassembled WGS sequence"/>
</dbReference>
<keyword evidence="1" id="KW-1133">Transmembrane helix</keyword>
<evidence type="ECO:0000313" key="3">
    <source>
        <dbReference type="Proteomes" id="UP000077315"/>
    </source>
</evidence>
<proteinExistence type="predicted"/>
<feature type="transmembrane region" description="Helical" evidence="1">
    <location>
        <begin position="446"/>
        <end position="465"/>
    </location>
</feature>
<gene>
    <name evidence="2" type="ORF">PHYBLDRAFT_66296</name>
</gene>
<evidence type="ECO:0000256" key="1">
    <source>
        <dbReference type="SAM" id="Phobius"/>
    </source>
</evidence>
<dbReference type="RefSeq" id="XP_018287523.1">
    <property type="nucleotide sequence ID" value="XM_018441622.1"/>
</dbReference>
<feature type="transmembrane region" description="Helical" evidence="1">
    <location>
        <begin position="346"/>
        <end position="368"/>
    </location>
</feature>
<keyword evidence="1" id="KW-0472">Membrane</keyword>
<organism evidence="2 3">
    <name type="scientific">Phycomyces blakesleeanus (strain ATCC 8743b / DSM 1359 / FGSC 10004 / NBRC 33097 / NRRL 1555)</name>
    <dbReference type="NCBI Taxonomy" id="763407"/>
    <lineage>
        <taxon>Eukaryota</taxon>
        <taxon>Fungi</taxon>
        <taxon>Fungi incertae sedis</taxon>
        <taxon>Mucoromycota</taxon>
        <taxon>Mucoromycotina</taxon>
        <taxon>Mucoromycetes</taxon>
        <taxon>Mucorales</taxon>
        <taxon>Phycomycetaceae</taxon>
        <taxon>Phycomyces</taxon>
    </lineage>
</organism>
<protein>
    <submittedName>
        <fullName evidence="2">Uncharacterized protein</fullName>
    </submittedName>
</protein>
<dbReference type="VEuPathDB" id="FungiDB:PHYBLDRAFT_66296"/>
<reference evidence="3" key="1">
    <citation type="submission" date="2015-06" db="EMBL/GenBank/DDBJ databases">
        <title>Expansion of signal transduction pathways in fungi by whole-genome duplication.</title>
        <authorList>
            <consortium name="DOE Joint Genome Institute"/>
            <person name="Corrochano L.M."/>
            <person name="Kuo A."/>
            <person name="Marcet-Houben M."/>
            <person name="Polaino S."/>
            <person name="Salamov A."/>
            <person name="Villalobos J.M."/>
            <person name="Alvarez M.I."/>
            <person name="Avalos J."/>
            <person name="Benito E.P."/>
            <person name="Benoit I."/>
            <person name="Burger G."/>
            <person name="Camino L.P."/>
            <person name="Canovas D."/>
            <person name="Cerda-Olmedo E."/>
            <person name="Cheng J.-F."/>
            <person name="Dominguez A."/>
            <person name="Elias M."/>
            <person name="Eslava A.P."/>
            <person name="Glaser F."/>
            <person name="Grimwood J."/>
            <person name="Gutierrez G."/>
            <person name="Heitman J."/>
            <person name="Henrissat B."/>
            <person name="Iturriaga E.A."/>
            <person name="Lang B.F."/>
            <person name="Lavin J.L."/>
            <person name="Lee S."/>
            <person name="Li W."/>
            <person name="Lindquist E."/>
            <person name="Lopez-Garcia S."/>
            <person name="Luque E.M."/>
            <person name="Marcos A.T."/>
            <person name="Martin J."/>
            <person name="McCluskey K."/>
            <person name="Medina H.R."/>
            <person name="Miralles-Duran A."/>
            <person name="Miyazaki A."/>
            <person name="Munoz-Torres E."/>
            <person name="Oguiza J.A."/>
            <person name="Ohm R."/>
            <person name="Olmedo M."/>
            <person name="Orejas M."/>
            <person name="Ortiz-Castellanos L."/>
            <person name="Pisabarro A.G."/>
            <person name="Rodriguez-Romero J."/>
            <person name="Ruiz-Herrera J."/>
            <person name="Ruiz-Vazquez R."/>
            <person name="Sanz C."/>
            <person name="Schackwitz W."/>
            <person name="Schmutz J."/>
            <person name="Shahriari M."/>
            <person name="Shelest E."/>
            <person name="Silva-Franco F."/>
            <person name="Soanes D."/>
            <person name="Syed K."/>
            <person name="Tagua V.G."/>
            <person name="Talbot N.J."/>
            <person name="Thon M."/>
            <person name="De vries R.P."/>
            <person name="Wiebenga A."/>
            <person name="Yadav J.S."/>
            <person name="Braun E.L."/>
            <person name="Baker S."/>
            <person name="Garre V."/>
            <person name="Horwitz B."/>
            <person name="Torres-Martinez S."/>
            <person name="Idnurm A."/>
            <person name="Herrera-Estrella A."/>
            <person name="Gabaldon T."/>
            <person name="Grigoriev I.V."/>
        </authorList>
    </citation>
    <scope>NUCLEOTIDE SEQUENCE [LARGE SCALE GENOMIC DNA]</scope>
    <source>
        <strain evidence="3">NRRL 1555(-)</strain>
    </source>
</reference>
<name>A0A162TSP3_PHYB8</name>
<dbReference type="InParanoid" id="A0A162TSP3"/>
<accession>A0A162TSP3</accession>
<sequence length="507" mass="56615">MPNITASEKFNYTQTINRNTVGLNLEYLKQTKTIICILKPTNFKAVTLILLAFIPKCYAPPIEQDDVKFTSKLPVVSILRTVLLGYMTHIVTIRPRTGVSGFSTIFRRLLALLYPSSGIGTAIESMYKSFNGDKILGISQYTFLLKSYDDENSDKATEKKDGDSHYPNNKASSDSLLLIKASASECEKDEEENTESTDAQELHLEISRLRDRLVQDAKNKNIDIKEYDNAPYLAAFLHVIGPEQAKKTKGCILNRSVTIGFNNVKPTIYMLSSRVTNEISVTGPGAACKNQAEILPKVFRYMSDSMIDQLETAHNMDETSYVEILVTIGQLFFTTIECMDIDGDRWAKVIIIIYTSMSVLQTGSLIALHKQTMAFSIKNDGRENMFLNSKVLTLTEEERKLLGESTNKFESNEEVVILSTFTGIVVFLLIGIWADYSSHSITEWLVLAWILSPILAALGFFTFICNNSDIMLYLILVIASISSIGCLIAATIIGYLPKENIIISPVL</sequence>